<dbReference type="EMBL" id="JAOB01000013">
    <property type="protein sequence ID" value="EUA68721.1"/>
    <property type="molecule type" value="Genomic_DNA"/>
</dbReference>
<keyword evidence="2" id="KW-0560">Oxidoreductase</keyword>
<evidence type="ECO:0000313" key="2">
    <source>
        <dbReference type="EMBL" id="EUA68721.1"/>
    </source>
</evidence>
<feature type="compositionally biased region" description="Low complexity" evidence="1">
    <location>
        <begin position="77"/>
        <end position="91"/>
    </location>
</feature>
<organism evidence="2">
    <name type="scientific">Mycobacterium xenopi 4042</name>
    <dbReference type="NCBI Taxonomy" id="1299334"/>
    <lineage>
        <taxon>Bacteria</taxon>
        <taxon>Bacillati</taxon>
        <taxon>Actinomycetota</taxon>
        <taxon>Actinomycetes</taxon>
        <taxon>Mycobacteriales</taxon>
        <taxon>Mycobacteriaceae</taxon>
        <taxon>Mycobacterium</taxon>
    </lineage>
</organism>
<feature type="compositionally biased region" description="Low complexity" evidence="1">
    <location>
        <begin position="49"/>
        <end position="67"/>
    </location>
</feature>
<reference evidence="2" key="1">
    <citation type="submission" date="2014-01" db="EMBL/GenBank/DDBJ databases">
        <authorList>
            <person name="Brown-Elliot B."/>
            <person name="Wallace R."/>
            <person name="Lenaerts A."/>
            <person name="Ordway D."/>
            <person name="DeGroote M.A."/>
            <person name="Parker T."/>
            <person name="Sizemore C."/>
            <person name="Tallon L.J."/>
            <person name="Sadzewicz L.K."/>
            <person name="Sengamalay N."/>
            <person name="Fraser C.M."/>
            <person name="Hine E."/>
            <person name="Shefchek K.A."/>
            <person name="Das S.P."/>
            <person name="Tettelin H."/>
        </authorList>
    </citation>
    <scope>NUCLEOTIDE SEQUENCE [LARGE SCALE GENOMIC DNA]</scope>
    <source>
        <strain evidence="2">4042</strain>
    </source>
</reference>
<evidence type="ECO:0000256" key="1">
    <source>
        <dbReference type="SAM" id="MobiDB-lite"/>
    </source>
</evidence>
<name>X8DL03_MYCXE</name>
<dbReference type="AlphaFoldDB" id="X8DL03"/>
<comment type="caution">
    <text evidence="2">The sequence shown here is derived from an EMBL/GenBank/DDBJ whole genome shotgun (WGS) entry which is preliminary data.</text>
</comment>
<proteinExistence type="predicted"/>
<protein>
    <submittedName>
        <fullName evidence="2">Cyclohexanone monooxygenase domain protein</fullName>
        <ecNumber evidence="2">1.14.13.22</ecNumber>
    </submittedName>
</protein>
<dbReference type="GO" id="GO:0018667">
    <property type="term" value="F:cyclohexanone monooxygenase activity"/>
    <property type="evidence" value="ECO:0007669"/>
    <property type="project" value="UniProtKB-EC"/>
</dbReference>
<accession>X8DL03</accession>
<gene>
    <name evidence="2" type="ORF">I553_1909</name>
</gene>
<feature type="region of interest" description="Disordered" evidence="1">
    <location>
        <begin position="42"/>
        <end position="100"/>
    </location>
</feature>
<keyword evidence="2" id="KW-0503">Monooxygenase</keyword>
<dbReference type="EC" id="1.14.13.22" evidence="2"/>
<sequence length="119" mass="12918">MTDTLFEVMTVTGVLHYRQFRRLNIAAADLAKINRFVSVRDKELRRKLTPTTTSAASGPPGPTATTAHSPNRTCICRPTRSSGSSPTVSSPQMATRPISTPLCWPRDLTCGTPTSRLSS</sequence>